<dbReference type="Proteomes" id="UP000315295">
    <property type="component" value="Unassembled WGS sequence"/>
</dbReference>
<gene>
    <name evidence="2" type="ORF">C1H46_016012</name>
</gene>
<organism evidence="2 3">
    <name type="scientific">Malus baccata</name>
    <name type="common">Siberian crab apple</name>
    <name type="synonym">Pyrus baccata</name>
    <dbReference type="NCBI Taxonomy" id="106549"/>
    <lineage>
        <taxon>Eukaryota</taxon>
        <taxon>Viridiplantae</taxon>
        <taxon>Streptophyta</taxon>
        <taxon>Embryophyta</taxon>
        <taxon>Tracheophyta</taxon>
        <taxon>Spermatophyta</taxon>
        <taxon>Magnoliopsida</taxon>
        <taxon>eudicotyledons</taxon>
        <taxon>Gunneridae</taxon>
        <taxon>Pentapetalae</taxon>
        <taxon>rosids</taxon>
        <taxon>fabids</taxon>
        <taxon>Rosales</taxon>
        <taxon>Rosaceae</taxon>
        <taxon>Amygdaloideae</taxon>
        <taxon>Maleae</taxon>
        <taxon>Malus</taxon>
    </lineage>
</organism>
<evidence type="ECO:0000313" key="3">
    <source>
        <dbReference type="Proteomes" id="UP000315295"/>
    </source>
</evidence>
<evidence type="ECO:0000256" key="1">
    <source>
        <dbReference type="SAM" id="MobiDB-lite"/>
    </source>
</evidence>
<name>A0A540MI29_MALBA</name>
<reference evidence="2 3" key="1">
    <citation type="journal article" date="2019" name="G3 (Bethesda)">
        <title>Sequencing of a Wild Apple (Malus baccata) Genome Unravels the Differences Between Cultivated and Wild Apple Species Regarding Disease Resistance and Cold Tolerance.</title>
        <authorList>
            <person name="Chen X."/>
        </authorList>
    </citation>
    <scope>NUCLEOTIDE SEQUENCE [LARGE SCALE GENOMIC DNA]</scope>
    <source>
        <strain evidence="3">cv. Shandingzi</strain>
        <tissue evidence="2">Leaves</tissue>
    </source>
</reference>
<protein>
    <submittedName>
        <fullName evidence="2">Uncharacterized protein</fullName>
    </submittedName>
</protein>
<accession>A0A540MI29</accession>
<comment type="caution">
    <text evidence="2">The sequence shown here is derived from an EMBL/GenBank/DDBJ whole genome shotgun (WGS) entry which is preliminary data.</text>
</comment>
<sequence length="109" mass="12489">MSNTTNKGRQQREGGGARNTRPSASTRSKHTNSKHGNKVLQRETEAWKLEEVRGETAKGREEGKLANKPREENGERKRRKKQKKTHRSQLGLTKFPCNHEPCDIQTKIN</sequence>
<feature type="compositionally biased region" description="Basic residues" evidence="1">
    <location>
        <begin position="27"/>
        <end position="37"/>
    </location>
</feature>
<evidence type="ECO:0000313" key="2">
    <source>
        <dbReference type="EMBL" id="TQD98411.1"/>
    </source>
</evidence>
<proteinExistence type="predicted"/>
<feature type="compositionally biased region" description="Basic residues" evidence="1">
    <location>
        <begin position="76"/>
        <end position="87"/>
    </location>
</feature>
<dbReference type="AlphaFoldDB" id="A0A540MI29"/>
<feature type="compositionally biased region" description="Basic and acidic residues" evidence="1">
    <location>
        <begin position="40"/>
        <end position="75"/>
    </location>
</feature>
<keyword evidence="3" id="KW-1185">Reference proteome</keyword>
<dbReference type="EMBL" id="VIEB01000253">
    <property type="protein sequence ID" value="TQD98411.1"/>
    <property type="molecule type" value="Genomic_DNA"/>
</dbReference>
<feature type="region of interest" description="Disordered" evidence="1">
    <location>
        <begin position="1"/>
        <end position="109"/>
    </location>
</feature>